<keyword evidence="2" id="KW-0378">Hydrolase</keyword>
<dbReference type="Proteomes" id="UP000281909">
    <property type="component" value="Chromosome"/>
</dbReference>
<accession>A0A3S4PQL3</accession>
<dbReference type="RefSeq" id="WP_126359933.1">
    <property type="nucleotide sequence ID" value="NZ_LR134318.1"/>
</dbReference>
<dbReference type="InterPro" id="IPR003615">
    <property type="entry name" value="HNH_nuc"/>
</dbReference>
<dbReference type="GO" id="GO:0004519">
    <property type="term" value="F:endonuclease activity"/>
    <property type="evidence" value="ECO:0007669"/>
    <property type="project" value="UniProtKB-KW"/>
</dbReference>
<proteinExistence type="predicted"/>
<feature type="domain" description="HNH endonuclease 5" evidence="1">
    <location>
        <begin position="83"/>
        <end position="140"/>
    </location>
</feature>
<dbReference type="AlphaFoldDB" id="A0A3S4PQL3"/>
<gene>
    <name evidence="2" type="ORF">NCTC9428_00735</name>
</gene>
<organism evidence="2 3">
    <name type="scientific">Pseudomonas fluorescens</name>
    <dbReference type="NCBI Taxonomy" id="294"/>
    <lineage>
        <taxon>Bacteria</taxon>
        <taxon>Pseudomonadati</taxon>
        <taxon>Pseudomonadota</taxon>
        <taxon>Gammaproteobacteria</taxon>
        <taxon>Pseudomonadales</taxon>
        <taxon>Pseudomonadaceae</taxon>
        <taxon>Pseudomonas</taxon>
    </lineage>
</organism>
<dbReference type="InterPro" id="IPR029471">
    <property type="entry name" value="HNH_5"/>
</dbReference>
<evidence type="ECO:0000313" key="2">
    <source>
        <dbReference type="EMBL" id="VEF08289.1"/>
    </source>
</evidence>
<keyword evidence="2" id="KW-0255">Endonuclease</keyword>
<dbReference type="Pfam" id="PF14279">
    <property type="entry name" value="HNH_5"/>
    <property type="match status" value="1"/>
</dbReference>
<dbReference type="OrthoDB" id="9816185at2"/>
<protein>
    <submittedName>
        <fullName evidence="2">HNH endonuclease</fullName>
    </submittedName>
</protein>
<sequence>MRSLCINADQKEHLAKLLRMMRAKELNGGEAWSAFSSPARSKSFTRKNAHWKTVNFTEDEVNTYKTIRKEVQERLFEQCLGCCAYCRRPVGHYGWAWHIEHVLPKSKYPSLAFKLSNLTVGCVHCNQWKGARVDKKVSKRALPIINPLVPEFIYSNHLTYVQISTESLCFAKYSTHSDEGLKTYELLSFEELERAYAINGMHAPTAALHERLTRAMSAALTSPERRELIELLSGLKSSLYRLP</sequence>
<name>A0A3S4PQL3_PSEFL</name>
<dbReference type="EMBL" id="LR134318">
    <property type="protein sequence ID" value="VEF08289.1"/>
    <property type="molecule type" value="Genomic_DNA"/>
</dbReference>
<evidence type="ECO:0000259" key="1">
    <source>
        <dbReference type="Pfam" id="PF14279"/>
    </source>
</evidence>
<dbReference type="Gene3D" id="1.10.30.50">
    <property type="match status" value="1"/>
</dbReference>
<evidence type="ECO:0000313" key="3">
    <source>
        <dbReference type="Proteomes" id="UP000281909"/>
    </source>
</evidence>
<reference evidence="2 3" key="1">
    <citation type="submission" date="2018-12" db="EMBL/GenBank/DDBJ databases">
        <authorList>
            <consortium name="Pathogen Informatics"/>
        </authorList>
    </citation>
    <scope>NUCLEOTIDE SEQUENCE [LARGE SCALE GENOMIC DNA]</scope>
    <source>
        <strain evidence="2 3">NCTC9428</strain>
    </source>
</reference>
<dbReference type="CDD" id="cd00085">
    <property type="entry name" value="HNHc"/>
    <property type="match status" value="1"/>
</dbReference>
<keyword evidence="2" id="KW-0540">Nuclease</keyword>